<name>A0AAV1KL72_9NEOP</name>
<accession>A0AAV1KL72</accession>
<reference evidence="1 2" key="1">
    <citation type="submission" date="2023-11" db="EMBL/GenBank/DDBJ databases">
        <authorList>
            <person name="Hedman E."/>
            <person name="Englund M."/>
            <person name="Stromberg M."/>
            <person name="Nyberg Akerstrom W."/>
            <person name="Nylinder S."/>
            <person name="Jareborg N."/>
            <person name="Kallberg Y."/>
            <person name="Kronander E."/>
        </authorList>
    </citation>
    <scope>NUCLEOTIDE SEQUENCE [LARGE SCALE GENOMIC DNA]</scope>
</reference>
<protein>
    <recommendedName>
        <fullName evidence="3">Centromere protein M</fullName>
    </recommendedName>
</protein>
<dbReference type="Proteomes" id="UP001314205">
    <property type="component" value="Unassembled WGS sequence"/>
</dbReference>
<sequence length="187" mass="21274">MSIIDENLIIAEWAGPMCCKKVLTIVVLSTNVEIIERISDSLTEMHSKGEFEWKLIILRSFNLEELVRQSHLTGKVAFDFVVLAMDTSRIFCIEWTKKILGQVHPDLRKRRVVLVNATGLPVNAMAVNACDIIALTTEEKLDMLSFNVFKQKEAMLLARRIMRYMEASIDNKTGIPNLNVICDHIVI</sequence>
<keyword evidence="2" id="KW-1185">Reference proteome</keyword>
<organism evidence="1 2">
    <name type="scientific">Parnassius mnemosyne</name>
    <name type="common">clouded apollo</name>
    <dbReference type="NCBI Taxonomy" id="213953"/>
    <lineage>
        <taxon>Eukaryota</taxon>
        <taxon>Metazoa</taxon>
        <taxon>Ecdysozoa</taxon>
        <taxon>Arthropoda</taxon>
        <taxon>Hexapoda</taxon>
        <taxon>Insecta</taxon>
        <taxon>Pterygota</taxon>
        <taxon>Neoptera</taxon>
        <taxon>Endopterygota</taxon>
        <taxon>Lepidoptera</taxon>
        <taxon>Glossata</taxon>
        <taxon>Ditrysia</taxon>
        <taxon>Papilionoidea</taxon>
        <taxon>Papilionidae</taxon>
        <taxon>Parnassiinae</taxon>
        <taxon>Parnassini</taxon>
        <taxon>Parnassius</taxon>
        <taxon>Driopa</taxon>
    </lineage>
</organism>
<evidence type="ECO:0000313" key="1">
    <source>
        <dbReference type="EMBL" id="CAK1582622.1"/>
    </source>
</evidence>
<dbReference type="Gene3D" id="3.40.50.300">
    <property type="entry name" value="P-loop containing nucleotide triphosphate hydrolases"/>
    <property type="match status" value="1"/>
</dbReference>
<evidence type="ECO:0008006" key="3">
    <source>
        <dbReference type="Google" id="ProtNLM"/>
    </source>
</evidence>
<proteinExistence type="predicted"/>
<gene>
    <name evidence="1" type="ORF">PARMNEM_LOCUS4124</name>
</gene>
<comment type="caution">
    <text evidence="1">The sequence shown here is derived from an EMBL/GenBank/DDBJ whole genome shotgun (WGS) entry which is preliminary data.</text>
</comment>
<dbReference type="InterPro" id="IPR027417">
    <property type="entry name" value="P-loop_NTPase"/>
</dbReference>
<dbReference type="EMBL" id="CAVLGL010000046">
    <property type="protein sequence ID" value="CAK1582622.1"/>
    <property type="molecule type" value="Genomic_DNA"/>
</dbReference>
<evidence type="ECO:0000313" key="2">
    <source>
        <dbReference type="Proteomes" id="UP001314205"/>
    </source>
</evidence>
<dbReference type="AlphaFoldDB" id="A0AAV1KL72"/>